<dbReference type="AlphaFoldDB" id="A0A151HLL3"/>
<feature type="compositionally biased region" description="Basic and acidic residues" evidence="1">
    <location>
        <begin position="95"/>
        <end position="112"/>
    </location>
</feature>
<accession>A0A151HLL3</accession>
<feature type="compositionally biased region" description="Basic residues" evidence="1">
    <location>
        <begin position="21"/>
        <end position="30"/>
    </location>
</feature>
<evidence type="ECO:0000313" key="3">
    <source>
        <dbReference type="Proteomes" id="UP000075225"/>
    </source>
</evidence>
<feature type="compositionally biased region" description="Basic and acidic residues" evidence="1">
    <location>
        <begin position="73"/>
        <end position="87"/>
    </location>
</feature>
<evidence type="ECO:0000256" key="1">
    <source>
        <dbReference type="SAM" id="MobiDB-lite"/>
    </source>
</evidence>
<protein>
    <submittedName>
        <fullName evidence="2">Uncharacterized protein</fullName>
    </submittedName>
</protein>
<organism evidence="2 3">
    <name type="scientific">Toxoplasma gondii TgCatPRC2</name>
    <dbReference type="NCBI Taxonomy" id="1130821"/>
    <lineage>
        <taxon>Eukaryota</taxon>
        <taxon>Sar</taxon>
        <taxon>Alveolata</taxon>
        <taxon>Apicomplexa</taxon>
        <taxon>Conoidasida</taxon>
        <taxon>Coccidia</taxon>
        <taxon>Eucoccidiorida</taxon>
        <taxon>Eimeriorina</taxon>
        <taxon>Sarcocystidae</taxon>
        <taxon>Toxoplasma</taxon>
    </lineage>
</organism>
<reference evidence="3" key="1">
    <citation type="submission" date="2016-03" db="EMBL/GenBank/DDBJ databases">
        <authorList>
            <person name="Sibley D."/>
            <person name="Venepally P."/>
            <person name="Karamycheva S."/>
            <person name="Hadjithomas M."/>
            <person name="Khan A."/>
            <person name="Brunk B."/>
            <person name="Roos D."/>
            <person name="Caler E."/>
            <person name="Lorenzi H."/>
        </authorList>
    </citation>
    <scope>NUCLEOTIDE SEQUENCE [LARGE SCALE GENOMIC DNA]</scope>
    <source>
        <strain evidence="3">TgCatPRC2</strain>
    </source>
</reference>
<dbReference type="EMBL" id="AHZP02000577">
    <property type="protein sequence ID" value="KYK70277.1"/>
    <property type="molecule type" value="Genomic_DNA"/>
</dbReference>
<proteinExistence type="predicted"/>
<name>A0A151HLL3_TOXGO</name>
<feature type="compositionally biased region" description="Basic residues" evidence="1">
    <location>
        <begin position="40"/>
        <end position="50"/>
    </location>
</feature>
<sequence length="236" mass="27621">MRSQKNGEAETNEPGETEKGIRHKTRKRHRPSETRVERGRAHRRRRKRKDKKLELTRRFATAKNANPRTLTHKIIEKPTLKKEKKESSSVSETLTHVDHRLKWRNDHGKKDGYTNPTSRRKSTTERHALLLQRDLRKDLPPQKNNAQKQRFPTACKETQEDTETHEPFTSSRSKSVCGDAFRSEKHLGHVFCTLGGRTFKCWSMMCVRRNKYVTSRAGKGLKELSREFSLQLHLST</sequence>
<evidence type="ECO:0000313" key="2">
    <source>
        <dbReference type="EMBL" id="KYK70277.1"/>
    </source>
</evidence>
<dbReference type="VEuPathDB" id="ToxoDB:TGPRC2_423680"/>
<feature type="region of interest" description="Disordered" evidence="1">
    <location>
        <begin position="1"/>
        <end position="125"/>
    </location>
</feature>
<dbReference type="Proteomes" id="UP000075225">
    <property type="component" value="Unassembled WGS sequence"/>
</dbReference>
<comment type="caution">
    <text evidence="2">The sequence shown here is derived from an EMBL/GenBank/DDBJ whole genome shotgun (WGS) entry which is preliminary data.</text>
</comment>
<gene>
    <name evidence="2" type="ORF">TGPRC2_423680</name>
</gene>